<gene>
    <name evidence="2" type="ORF">AALO_G00164000</name>
</gene>
<organism evidence="2 3">
    <name type="scientific">Alosa alosa</name>
    <name type="common">allis shad</name>
    <dbReference type="NCBI Taxonomy" id="278164"/>
    <lineage>
        <taxon>Eukaryota</taxon>
        <taxon>Metazoa</taxon>
        <taxon>Chordata</taxon>
        <taxon>Craniata</taxon>
        <taxon>Vertebrata</taxon>
        <taxon>Euteleostomi</taxon>
        <taxon>Actinopterygii</taxon>
        <taxon>Neopterygii</taxon>
        <taxon>Teleostei</taxon>
        <taxon>Clupei</taxon>
        <taxon>Clupeiformes</taxon>
        <taxon>Clupeoidei</taxon>
        <taxon>Clupeidae</taxon>
        <taxon>Alosa</taxon>
    </lineage>
</organism>
<protein>
    <submittedName>
        <fullName evidence="2">Uncharacterized protein</fullName>
    </submittedName>
</protein>
<comment type="caution">
    <text evidence="2">The sequence shown here is derived from an EMBL/GenBank/DDBJ whole genome shotgun (WGS) entry which is preliminary data.</text>
</comment>
<feature type="coiled-coil region" evidence="1">
    <location>
        <begin position="133"/>
        <end position="160"/>
    </location>
</feature>
<dbReference type="AlphaFoldDB" id="A0AAV6GFI5"/>
<name>A0AAV6GFI5_9TELE</name>
<evidence type="ECO:0000256" key="1">
    <source>
        <dbReference type="SAM" id="Coils"/>
    </source>
</evidence>
<dbReference type="EMBL" id="JADWDJ010000012">
    <property type="protein sequence ID" value="KAG5272307.1"/>
    <property type="molecule type" value="Genomic_DNA"/>
</dbReference>
<accession>A0AAV6GFI5</accession>
<proteinExistence type="predicted"/>
<evidence type="ECO:0000313" key="3">
    <source>
        <dbReference type="Proteomes" id="UP000823561"/>
    </source>
</evidence>
<reference evidence="2" key="1">
    <citation type="submission" date="2020-10" db="EMBL/GenBank/DDBJ databases">
        <title>Chromosome-scale genome assembly of the Allis shad, Alosa alosa.</title>
        <authorList>
            <person name="Margot Z."/>
            <person name="Christophe K."/>
            <person name="Cabau C."/>
            <person name="Louis A."/>
            <person name="Berthelot C."/>
            <person name="Parey E."/>
            <person name="Roest Crollius H."/>
            <person name="Montfort J."/>
            <person name="Robinson-Rechavi M."/>
            <person name="Bucao C."/>
            <person name="Bouchez O."/>
            <person name="Gislard M."/>
            <person name="Lluch J."/>
            <person name="Milhes M."/>
            <person name="Lampietro C."/>
            <person name="Lopez Roques C."/>
            <person name="Donnadieu C."/>
            <person name="Braasch I."/>
            <person name="Desvignes T."/>
            <person name="Postlethwait J."/>
            <person name="Bobe J."/>
            <person name="Guiguen Y."/>
        </authorList>
    </citation>
    <scope>NUCLEOTIDE SEQUENCE</scope>
    <source>
        <strain evidence="2">M-15738</strain>
        <tissue evidence="2">Blood</tissue>
    </source>
</reference>
<dbReference type="Proteomes" id="UP000823561">
    <property type="component" value="Chromosome 12"/>
</dbReference>
<evidence type="ECO:0000313" key="2">
    <source>
        <dbReference type="EMBL" id="KAG5272307.1"/>
    </source>
</evidence>
<sequence length="326" mass="37836">MSNGMSEEERRESKRRALDDFVKDLNEGPDLRINNSIVTFTSLASSDNLRQHYENRKMNTWGDAAGWIKDLVGKLSDMTPDPALAGLGALAIAVLIDMLCPPDESIKDTLQCVFAEEKASEVWDQIDECLKRCRMHINNNSELKNDIKRIECQLSAALTKLKNSMVRDGHVSSQALKAWVNGAAFHIQMLIHLVRLRGIQTCDPVERLLSDYLANLDLLFKKHKEMIKGKCSKKVYWEIETENLVVLVIALFGGTSYYTQYHYWVDEDSKWSLIKCGFEGEYDKYFEVYYDHRYERQKCEIQQYFRDIKQNLQMLVHQRGSFNVNR</sequence>
<keyword evidence="3" id="KW-1185">Reference proteome</keyword>
<keyword evidence="1" id="KW-0175">Coiled coil</keyword>